<proteinExistence type="predicted"/>
<dbReference type="AlphaFoldDB" id="A0A812MD92"/>
<dbReference type="EMBL" id="CAJNIZ010007657">
    <property type="protein sequence ID" value="CAE7260001.1"/>
    <property type="molecule type" value="Genomic_DNA"/>
</dbReference>
<reference evidence="1" key="1">
    <citation type="submission" date="2021-02" db="EMBL/GenBank/DDBJ databases">
        <authorList>
            <person name="Dougan E. K."/>
            <person name="Rhodes N."/>
            <person name="Thang M."/>
            <person name="Chan C."/>
        </authorList>
    </citation>
    <scope>NUCLEOTIDE SEQUENCE</scope>
</reference>
<dbReference type="OrthoDB" id="407380at2759"/>
<organism evidence="1 2">
    <name type="scientific">Symbiodinium pilosum</name>
    <name type="common">Dinoflagellate</name>
    <dbReference type="NCBI Taxonomy" id="2952"/>
    <lineage>
        <taxon>Eukaryota</taxon>
        <taxon>Sar</taxon>
        <taxon>Alveolata</taxon>
        <taxon>Dinophyceae</taxon>
        <taxon>Suessiales</taxon>
        <taxon>Symbiodiniaceae</taxon>
        <taxon>Symbiodinium</taxon>
    </lineage>
</organism>
<comment type="caution">
    <text evidence="1">The sequence shown here is derived from an EMBL/GenBank/DDBJ whole genome shotgun (WGS) entry which is preliminary data.</text>
</comment>
<evidence type="ECO:0000313" key="1">
    <source>
        <dbReference type="EMBL" id="CAE7260001.1"/>
    </source>
</evidence>
<protein>
    <submittedName>
        <fullName evidence="1">Wif1 protein</fullName>
    </submittedName>
</protein>
<name>A0A812MD92_SYMPI</name>
<feature type="non-terminal residue" evidence="1">
    <location>
        <position position="1"/>
    </location>
</feature>
<dbReference type="Gene3D" id="2.60.120.200">
    <property type="match status" value="1"/>
</dbReference>
<keyword evidence="2" id="KW-1185">Reference proteome</keyword>
<dbReference type="Proteomes" id="UP000649617">
    <property type="component" value="Unassembled WGS sequence"/>
</dbReference>
<sequence length="357" mass="40299">VYFFRTGAIIFWHQPTEWLVGSTILEGDNSQPATYGAKPLLAFALSAFALVHRICGMFRWQLKWVGEGVLNAKVDHGVGELQMDREDWLFGHIPCCPATSLQDVTQNATKGPGDWFHIAFVWDLGVGLAGQGRTYLWVDGIEAMPAELNSERLTHFIWVDPEEGLDLGGIRSPMSPGEYSPLPLKRTFLISFAYMFLKGNIRVYTRALTAEQVLDQPAASFLSISFFGSCSIRQVYEIYSQEVGVIRKWFTSGAGCQQDPTCGMTDDVCPTPWSYRYVREVTNPNDFRYKLFPRRPAAEANKTSQLRHGIPHPCASRLPDLCSLSGTSEDHFQDPKTRPESWYFRLPSELGNLRQRS</sequence>
<accession>A0A812MD92</accession>
<evidence type="ECO:0000313" key="2">
    <source>
        <dbReference type="Proteomes" id="UP000649617"/>
    </source>
</evidence>
<gene>
    <name evidence="1" type="primary">wif1</name>
    <name evidence="1" type="ORF">SPIL2461_LOCUS5420</name>
</gene>